<dbReference type="EMBL" id="MU004246">
    <property type="protein sequence ID" value="KAF2663346.1"/>
    <property type="molecule type" value="Genomic_DNA"/>
</dbReference>
<evidence type="ECO:0000313" key="2">
    <source>
        <dbReference type="EMBL" id="KAF2663346.1"/>
    </source>
</evidence>
<dbReference type="AlphaFoldDB" id="A0A6A6TV69"/>
<proteinExistence type="predicted"/>
<name>A0A6A6TV69_9PEZI</name>
<protein>
    <submittedName>
        <fullName evidence="2">Uncharacterized protein</fullName>
    </submittedName>
</protein>
<sequence>MAPIAIDPATTTIVKDAVQKVVHRTVMVIDADSPVKLPKDIYWGLAFIFVLLFVLVVMVGSGKESPKERKARIESDKIKLEDVRANTAALEANTAARKAYKDTPNMPSSLPPCYSAAPFGTCVG</sequence>
<keyword evidence="1" id="KW-1133">Transmembrane helix</keyword>
<reference evidence="2" key="1">
    <citation type="journal article" date="2020" name="Stud. Mycol.">
        <title>101 Dothideomycetes genomes: a test case for predicting lifestyles and emergence of pathogens.</title>
        <authorList>
            <person name="Haridas S."/>
            <person name="Albert R."/>
            <person name="Binder M."/>
            <person name="Bloem J."/>
            <person name="Labutti K."/>
            <person name="Salamov A."/>
            <person name="Andreopoulos B."/>
            <person name="Baker S."/>
            <person name="Barry K."/>
            <person name="Bills G."/>
            <person name="Bluhm B."/>
            <person name="Cannon C."/>
            <person name="Castanera R."/>
            <person name="Culley D."/>
            <person name="Daum C."/>
            <person name="Ezra D."/>
            <person name="Gonzalez J."/>
            <person name="Henrissat B."/>
            <person name="Kuo A."/>
            <person name="Liang C."/>
            <person name="Lipzen A."/>
            <person name="Lutzoni F."/>
            <person name="Magnuson J."/>
            <person name="Mondo S."/>
            <person name="Nolan M."/>
            <person name="Ohm R."/>
            <person name="Pangilinan J."/>
            <person name="Park H.-J."/>
            <person name="Ramirez L."/>
            <person name="Alfaro M."/>
            <person name="Sun H."/>
            <person name="Tritt A."/>
            <person name="Yoshinaga Y."/>
            <person name="Zwiers L.-H."/>
            <person name="Turgeon B."/>
            <person name="Goodwin S."/>
            <person name="Spatafora J."/>
            <person name="Crous P."/>
            <person name="Grigoriev I."/>
        </authorList>
    </citation>
    <scope>NUCLEOTIDE SEQUENCE</scope>
    <source>
        <strain evidence="2">CBS 115976</strain>
    </source>
</reference>
<accession>A0A6A6TV69</accession>
<keyword evidence="1" id="KW-0812">Transmembrane</keyword>
<feature type="transmembrane region" description="Helical" evidence="1">
    <location>
        <begin position="41"/>
        <end position="60"/>
    </location>
</feature>
<gene>
    <name evidence="2" type="ORF">BT63DRAFT_461455</name>
</gene>
<evidence type="ECO:0000313" key="3">
    <source>
        <dbReference type="Proteomes" id="UP000799302"/>
    </source>
</evidence>
<organism evidence="2 3">
    <name type="scientific">Microthyrium microscopicum</name>
    <dbReference type="NCBI Taxonomy" id="703497"/>
    <lineage>
        <taxon>Eukaryota</taxon>
        <taxon>Fungi</taxon>
        <taxon>Dikarya</taxon>
        <taxon>Ascomycota</taxon>
        <taxon>Pezizomycotina</taxon>
        <taxon>Dothideomycetes</taxon>
        <taxon>Dothideomycetes incertae sedis</taxon>
        <taxon>Microthyriales</taxon>
        <taxon>Microthyriaceae</taxon>
        <taxon>Microthyrium</taxon>
    </lineage>
</organism>
<keyword evidence="1" id="KW-0472">Membrane</keyword>
<keyword evidence="3" id="KW-1185">Reference proteome</keyword>
<dbReference type="Proteomes" id="UP000799302">
    <property type="component" value="Unassembled WGS sequence"/>
</dbReference>
<evidence type="ECO:0000256" key="1">
    <source>
        <dbReference type="SAM" id="Phobius"/>
    </source>
</evidence>